<dbReference type="PROSITE" id="PS51257">
    <property type="entry name" value="PROKAR_LIPOPROTEIN"/>
    <property type="match status" value="1"/>
</dbReference>
<dbReference type="RefSeq" id="WP_202243462.1">
    <property type="nucleotide sequence ID" value="NZ_JAESIY010000003.1"/>
</dbReference>
<proteinExistence type="predicted"/>
<dbReference type="EMBL" id="JAESIY010000003">
    <property type="protein sequence ID" value="MBL3655779.1"/>
    <property type="molecule type" value="Genomic_DNA"/>
</dbReference>
<sequence>MRKHLLLIIPIVLLLASCDVVVVEEPVPVIVNTRDQFLGYYEVDEYSSTFDESVYYNMRVVVGEYSDEVFLTNFYGANIDVLAEINGNSIYIPNQRVDGYYIQGNGRISGNRLVINFSVDDYYDHHVPTNYCELVGYR</sequence>
<accession>A0A937JYK7</accession>
<evidence type="ECO:0008006" key="3">
    <source>
        <dbReference type="Google" id="ProtNLM"/>
    </source>
</evidence>
<organism evidence="1 2">
    <name type="scientific">Fulvivirga sediminis</name>
    <dbReference type="NCBI Taxonomy" id="2803949"/>
    <lineage>
        <taxon>Bacteria</taxon>
        <taxon>Pseudomonadati</taxon>
        <taxon>Bacteroidota</taxon>
        <taxon>Cytophagia</taxon>
        <taxon>Cytophagales</taxon>
        <taxon>Fulvivirgaceae</taxon>
        <taxon>Fulvivirga</taxon>
    </lineage>
</organism>
<gene>
    <name evidence="1" type="ORF">JL102_06540</name>
</gene>
<protein>
    <recommendedName>
        <fullName evidence="3">Lipoprotein</fullName>
    </recommendedName>
</protein>
<evidence type="ECO:0000313" key="2">
    <source>
        <dbReference type="Proteomes" id="UP000659388"/>
    </source>
</evidence>
<dbReference type="Proteomes" id="UP000659388">
    <property type="component" value="Unassembled WGS sequence"/>
</dbReference>
<name>A0A937JYK7_9BACT</name>
<comment type="caution">
    <text evidence="1">The sequence shown here is derived from an EMBL/GenBank/DDBJ whole genome shotgun (WGS) entry which is preliminary data.</text>
</comment>
<reference evidence="1" key="1">
    <citation type="submission" date="2021-01" db="EMBL/GenBank/DDBJ databases">
        <title>Fulvivirga kasyanovii gen. nov., sp nov., a novel member of the phylum Bacteroidetes isolated from seawater in a mussel farm.</title>
        <authorList>
            <person name="Zhao L.-H."/>
            <person name="Wang Z.-J."/>
        </authorList>
    </citation>
    <scope>NUCLEOTIDE SEQUENCE</scope>
    <source>
        <strain evidence="1">2943</strain>
    </source>
</reference>
<evidence type="ECO:0000313" key="1">
    <source>
        <dbReference type="EMBL" id="MBL3655779.1"/>
    </source>
</evidence>
<keyword evidence="2" id="KW-1185">Reference proteome</keyword>
<dbReference type="AlphaFoldDB" id="A0A937JYK7"/>